<feature type="compositionally biased region" description="Low complexity" evidence="6">
    <location>
        <begin position="83"/>
        <end position="98"/>
    </location>
</feature>
<dbReference type="SUPFAM" id="SSF55277">
    <property type="entry name" value="GYF domain"/>
    <property type="match status" value="1"/>
</dbReference>
<dbReference type="Pfam" id="PF14237">
    <property type="entry name" value="GYF_2"/>
    <property type="match status" value="1"/>
</dbReference>
<feature type="domain" description="GYF" evidence="9">
    <location>
        <begin position="4"/>
        <end position="52"/>
    </location>
</feature>
<comment type="subcellular location">
    <subcellularLocation>
        <location evidence="1">Cell membrane</location>
        <topology evidence="1">Multi-pass membrane protein</topology>
    </subcellularLocation>
</comment>
<dbReference type="RefSeq" id="WP_057629555.1">
    <property type="nucleotide sequence ID" value="NZ_LDJJ01000051.1"/>
</dbReference>
<evidence type="ECO:0000256" key="4">
    <source>
        <dbReference type="ARBA" id="ARBA00022989"/>
    </source>
</evidence>
<feature type="transmembrane region" description="Helical" evidence="7">
    <location>
        <begin position="138"/>
        <end position="163"/>
    </location>
</feature>
<evidence type="ECO:0000313" key="11">
    <source>
        <dbReference type="Proteomes" id="UP000051863"/>
    </source>
</evidence>
<name>A0A0R0C985_9GAMM</name>
<evidence type="ECO:0000313" key="10">
    <source>
        <dbReference type="EMBL" id="KRG65840.1"/>
    </source>
</evidence>
<feature type="region of interest" description="Disordered" evidence="6">
    <location>
        <begin position="83"/>
        <end position="105"/>
    </location>
</feature>
<dbReference type="Pfam" id="PF06271">
    <property type="entry name" value="RDD"/>
    <property type="match status" value="1"/>
</dbReference>
<evidence type="ECO:0000259" key="9">
    <source>
        <dbReference type="Pfam" id="PF14237"/>
    </source>
</evidence>
<dbReference type="PANTHER" id="PTHR36115">
    <property type="entry name" value="PROLINE-RICH ANTIGEN HOMOLOG-RELATED"/>
    <property type="match status" value="1"/>
</dbReference>
<keyword evidence="5 7" id="KW-0472">Membrane</keyword>
<reference evidence="10 11" key="1">
    <citation type="submission" date="2015-05" db="EMBL/GenBank/DDBJ databases">
        <title>Genome sequencing and analysis of members of genus Stenotrophomonas.</title>
        <authorList>
            <person name="Patil P.P."/>
            <person name="Midha S."/>
            <person name="Patil P.B."/>
        </authorList>
    </citation>
    <scope>NUCLEOTIDE SEQUENCE [LARGE SCALE GENOMIC DNA]</scope>
    <source>
        <strain evidence="10 11">DSM 18941</strain>
    </source>
</reference>
<evidence type="ECO:0000256" key="1">
    <source>
        <dbReference type="ARBA" id="ARBA00004651"/>
    </source>
</evidence>
<keyword evidence="3 7" id="KW-0812">Transmembrane</keyword>
<comment type="caution">
    <text evidence="10">The sequence shown here is derived from an EMBL/GenBank/DDBJ whole genome shotgun (WGS) entry which is preliminary data.</text>
</comment>
<feature type="domain" description="RDD" evidence="8">
    <location>
        <begin position="125"/>
        <end position="263"/>
    </location>
</feature>
<evidence type="ECO:0000256" key="2">
    <source>
        <dbReference type="ARBA" id="ARBA00022475"/>
    </source>
</evidence>
<dbReference type="PANTHER" id="PTHR36115:SF6">
    <property type="entry name" value="PROLINE-RICH ANTIGEN HOMOLOG"/>
    <property type="match status" value="1"/>
</dbReference>
<evidence type="ECO:0008006" key="12">
    <source>
        <dbReference type="Google" id="ProtNLM"/>
    </source>
</evidence>
<dbReference type="PATRIC" id="fig|405446.3.peg.2722"/>
<protein>
    <recommendedName>
        <fullName evidence="12">Transporter</fullName>
    </recommendedName>
</protein>
<proteinExistence type="predicted"/>
<dbReference type="GO" id="GO:0005886">
    <property type="term" value="C:plasma membrane"/>
    <property type="evidence" value="ECO:0007669"/>
    <property type="project" value="UniProtKB-SubCell"/>
</dbReference>
<evidence type="ECO:0000256" key="6">
    <source>
        <dbReference type="SAM" id="MobiDB-lite"/>
    </source>
</evidence>
<dbReference type="InterPro" id="IPR035445">
    <property type="entry name" value="GYF-like_dom_sf"/>
</dbReference>
<dbReference type="AlphaFoldDB" id="A0A0R0C985"/>
<dbReference type="Gene3D" id="3.30.1490.40">
    <property type="match status" value="1"/>
</dbReference>
<dbReference type="OrthoDB" id="9793824at2"/>
<dbReference type="Proteomes" id="UP000051863">
    <property type="component" value="Unassembled WGS sequence"/>
</dbReference>
<feature type="transmembrane region" description="Helical" evidence="7">
    <location>
        <begin position="289"/>
        <end position="316"/>
    </location>
</feature>
<evidence type="ECO:0000256" key="3">
    <source>
        <dbReference type="ARBA" id="ARBA00022692"/>
    </source>
</evidence>
<dbReference type="InterPro" id="IPR051791">
    <property type="entry name" value="Pra-immunoreactive"/>
</dbReference>
<sequence>MSQWYYADSQRERHGPIEADDLREKFRAGDIDLGTLVWREGMQQWQPLSAVSDELQLLAQAASTGIDLRQDYAAIESGEALSAPAAESEAPAATSGETYSPYTAPASRPQDVDPAAVQGGLVVQAGFWKRVAAYFIDYVIMTMFTYIVLIPLSILGAIVGGISGSSDSAAGSIGMFLTLGIGYLIIFAANMMYPAWMHSSKYQATLGKMAVGIKVVRSNGERLTLGRAIGRFFAYILSSITLCIGFVMAAFTERKQALHDIICDTLVVDKFAFTEHPEWQQQGLGTVTIVILSLAGLGILCLIGLLVLIGVAAAGFN</sequence>
<organism evidence="10 11">
    <name type="scientific">Stenotrophomonas terrae</name>
    <dbReference type="NCBI Taxonomy" id="405446"/>
    <lineage>
        <taxon>Bacteria</taxon>
        <taxon>Pseudomonadati</taxon>
        <taxon>Pseudomonadota</taxon>
        <taxon>Gammaproteobacteria</taxon>
        <taxon>Lysobacterales</taxon>
        <taxon>Lysobacteraceae</taxon>
        <taxon>Stenotrophomonas</taxon>
    </lineage>
</organism>
<evidence type="ECO:0000256" key="5">
    <source>
        <dbReference type="ARBA" id="ARBA00023136"/>
    </source>
</evidence>
<gene>
    <name evidence="10" type="ORF">ABB27_14865</name>
</gene>
<accession>A0A0R0C985</accession>
<dbReference type="EMBL" id="LDJJ01000051">
    <property type="protein sequence ID" value="KRG65840.1"/>
    <property type="molecule type" value="Genomic_DNA"/>
</dbReference>
<dbReference type="InterPro" id="IPR010432">
    <property type="entry name" value="RDD"/>
</dbReference>
<evidence type="ECO:0000256" key="7">
    <source>
        <dbReference type="SAM" id="Phobius"/>
    </source>
</evidence>
<keyword evidence="4 7" id="KW-1133">Transmembrane helix</keyword>
<keyword evidence="2" id="KW-1003">Cell membrane</keyword>
<evidence type="ECO:0000259" key="8">
    <source>
        <dbReference type="Pfam" id="PF06271"/>
    </source>
</evidence>
<feature type="transmembrane region" description="Helical" evidence="7">
    <location>
        <begin position="232"/>
        <end position="251"/>
    </location>
</feature>
<keyword evidence="11" id="KW-1185">Reference proteome</keyword>
<dbReference type="InterPro" id="IPR025640">
    <property type="entry name" value="GYF_2"/>
</dbReference>
<feature type="transmembrane region" description="Helical" evidence="7">
    <location>
        <begin position="169"/>
        <end position="193"/>
    </location>
</feature>